<dbReference type="AlphaFoldDB" id="A0A371CQB8"/>
<proteinExistence type="predicted"/>
<sequence>MPPPQKTPQSDNRRIDYGRTASGARILVPATPAFTVFRDETAGPALPTVAQPPLTPMFINDTFDLVTPPPATQPPTRSPLEERAVNVVEGESARRRAMPAMAGAIPAAEMREALARTPAPEWFFPTIAQTQPTAVGGGPLGVFEDRDPSPLNVSFDTTTAGSLSPSIRAAEFRALTAASADRTAIDEANGGTATSNGARIDGAETSAQDAATTDQDTEETAAATPATTSTLDIQLAAPAPNLANGEDYFQYFATPPAFADPLHNLSTRTQDQPRAAGNADEANVYGEPARATSLGNDPRTAIKRPWNGTPDPETERRDSRRMRLAGTTPAMRNATTLPTEHVDGSISNPWAVGVGTRGGERTEDVANFSFAPVISSTPTVHSVPRQLLPDQSHEFPTNPPTATRLDPATDAIPNTLPPLDGAGAWRGIEEPDEASRGRPDRMEVDAAAPRHRSSSPEQPRKGKGKGKARATSADLSQPDPEVDVQNEPEDGWNEEEIREARQRSLKQTRFGQADGWSQRGPFQRERTGFAGPSRTMYGHDYEPVARMGSQLARDAYTSHSRTGNESSRPETRHPSVQAYPGNPTEPWANEGQRGSMRWRASESRARSEFVPLPNTRAAEHLATRGAGRADSMQRSPMSRVFGLQRTPSPDASARVTQHLQGDEQPYLDARTMDGTPEADEERNWDDERDDGSQWDQEDGELLPTALREQAPRENQAPTPIPEGGFLLIHRDDPESMLRGMAVDWMREVWSDAPNTDVFVQVFNYRYSEDDVLNGRIAESLRWAFEQLSGEQGFDVVPPEPEDSTAERSRTLPSIWVIRGLSPRATTHAIARGYWSFPTISFAALPRTAPMQSWLFTLEGFLEGNEEKIRAAVMRTLMEDEMQQWLTTMLAAHPAYEGRSMRRALTETLQSLRVETMQLSNGTHLASVFIRPPTRSLREWRRWVAELRTRRYRSFAIGTGRVRNAAQCAGCTSVAHLTHLCPFPRIPGWNGPNAGEGVFGRRNTGTRTSRTSASQANRRDNVPASGRRRENRDRRGGYGDRSQHGTPGQRRNGRNERYRRSDRDGRDGRSDRENQDPTRGQGGNRRGNGYGGQSSGSGRDRRSFY</sequence>
<feature type="compositionally biased region" description="Low complexity" evidence="1">
    <location>
        <begin position="203"/>
        <end position="229"/>
    </location>
</feature>
<feature type="compositionally biased region" description="Polar residues" evidence="1">
    <location>
        <begin position="557"/>
        <end position="566"/>
    </location>
</feature>
<name>A0A371CQB8_9APHY</name>
<protein>
    <submittedName>
        <fullName evidence="2">Uncharacterized protein</fullName>
    </submittedName>
</protein>
<feature type="compositionally biased region" description="Basic and acidic residues" evidence="1">
    <location>
        <begin position="1052"/>
        <end position="1075"/>
    </location>
</feature>
<accession>A0A371CQB8</accession>
<feature type="region of interest" description="Disordered" evidence="1">
    <location>
        <begin position="984"/>
        <end position="1104"/>
    </location>
</feature>
<reference evidence="2 3" key="1">
    <citation type="journal article" date="2018" name="Biotechnol. Biofuels">
        <title>Integrative visual omics of the white-rot fungus Polyporus brumalis exposes the biotechnological potential of its oxidative enzymes for delignifying raw plant biomass.</title>
        <authorList>
            <person name="Miyauchi S."/>
            <person name="Rancon A."/>
            <person name="Drula E."/>
            <person name="Hage H."/>
            <person name="Chaduli D."/>
            <person name="Favel A."/>
            <person name="Grisel S."/>
            <person name="Henrissat B."/>
            <person name="Herpoel-Gimbert I."/>
            <person name="Ruiz-Duenas F.J."/>
            <person name="Chevret D."/>
            <person name="Hainaut M."/>
            <person name="Lin J."/>
            <person name="Wang M."/>
            <person name="Pangilinan J."/>
            <person name="Lipzen A."/>
            <person name="Lesage-Meessen L."/>
            <person name="Navarro D."/>
            <person name="Riley R."/>
            <person name="Grigoriev I.V."/>
            <person name="Zhou S."/>
            <person name="Raouche S."/>
            <person name="Rosso M.N."/>
        </authorList>
    </citation>
    <scope>NUCLEOTIDE SEQUENCE [LARGE SCALE GENOMIC DNA]</scope>
    <source>
        <strain evidence="2 3">BRFM 1820</strain>
    </source>
</reference>
<feature type="region of interest" description="Disordered" evidence="1">
    <location>
        <begin position="289"/>
        <end position="319"/>
    </location>
</feature>
<feature type="compositionally biased region" description="Acidic residues" evidence="1">
    <location>
        <begin position="480"/>
        <end position="497"/>
    </location>
</feature>
<evidence type="ECO:0000256" key="1">
    <source>
        <dbReference type="SAM" id="MobiDB-lite"/>
    </source>
</evidence>
<feature type="region of interest" description="Disordered" evidence="1">
    <location>
        <begin position="708"/>
        <end position="727"/>
    </location>
</feature>
<feature type="region of interest" description="Disordered" evidence="1">
    <location>
        <begin position="1"/>
        <end position="20"/>
    </location>
</feature>
<feature type="compositionally biased region" description="Basic and acidic residues" evidence="1">
    <location>
        <begin position="427"/>
        <end position="444"/>
    </location>
</feature>
<organism evidence="2 3">
    <name type="scientific">Lentinus brumalis</name>
    <dbReference type="NCBI Taxonomy" id="2498619"/>
    <lineage>
        <taxon>Eukaryota</taxon>
        <taxon>Fungi</taxon>
        <taxon>Dikarya</taxon>
        <taxon>Basidiomycota</taxon>
        <taxon>Agaricomycotina</taxon>
        <taxon>Agaricomycetes</taxon>
        <taxon>Polyporales</taxon>
        <taxon>Polyporaceae</taxon>
        <taxon>Lentinus</taxon>
    </lineage>
</organism>
<feature type="compositionally biased region" description="Low complexity" evidence="1">
    <location>
        <begin position="999"/>
        <end position="1015"/>
    </location>
</feature>
<feature type="compositionally biased region" description="Acidic residues" evidence="1">
    <location>
        <begin position="676"/>
        <end position="689"/>
    </location>
</feature>
<keyword evidence="3" id="KW-1185">Reference proteome</keyword>
<feature type="compositionally biased region" description="Gly residues" evidence="1">
    <location>
        <begin position="1079"/>
        <end position="1094"/>
    </location>
</feature>
<dbReference type="OrthoDB" id="2758679at2759"/>
<evidence type="ECO:0000313" key="2">
    <source>
        <dbReference type="EMBL" id="RDX42475.1"/>
    </source>
</evidence>
<evidence type="ECO:0000313" key="3">
    <source>
        <dbReference type="Proteomes" id="UP000256964"/>
    </source>
</evidence>
<feature type="region of interest" description="Disordered" evidence="1">
    <location>
        <begin position="186"/>
        <end position="229"/>
    </location>
</feature>
<dbReference type="Proteomes" id="UP000256964">
    <property type="component" value="Unassembled WGS sequence"/>
</dbReference>
<feature type="region of interest" description="Disordered" evidence="1">
    <location>
        <begin position="389"/>
        <end position="697"/>
    </location>
</feature>
<feature type="compositionally biased region" description="Polar residues" evidence="1">
    <location>
        <begin position="645"/>
        <end position="659"/>
    </location>
</feature>
<gene>
    <name evidence="2" type="ORF">OH76DRAFT_1422519</name>
</gene>
<feature type="compositionally biased region" description="Basic and acidic residues" evidence="1">
    <location>
        <begin position="1016"/>
        <end position="1042"/>
    </location>
</feature>
<dbReference type="EMBL" id="KZ857484">
    <property type="protein sequence ID" value="RDX42475.1"/>
    <property type="molecule type" value="Genomic_DNA"/>
</dbReference>